<protein>
    <recommendedName>
        <fullName evidence="2">SH3b domain-containing protein</fullName>
    </recommendedName>
</protein>
<dbReference type="AlphaFoldDB" id="A0A2W4QVI9"/>
<feature type="chain" id="PRO_5015904875" description="SH3b domain-containing protein" evidence="1">
    <location>
        <begin position="20"/>
        <end position="85"/>
    </location>
</feature>
<dbReference type="Gene3D" id="2.30.30.40">
    <property type="entry name" value="SH3 Domains"/>
    <property type="match status" value="1"/>
</dbReference>
<name>A0A2W4QVI9_9GAMM</name>
<feature type="signal peptide" evidence="1">
    <location>
        <begin position="1"/>
        <end position="19"/>
    </location>
</feature>
<proteinExistence type="predicted"/>
<evidence type="ECO:0000256" key="1">
    <source>
        <dbReference type="SAM" id="SignalP"/>
    </source>
</evidence>
<dbReference type="InterPro" id="IPR003646">
    <property type="entry name" value="SH3-like_bac-type"/>
</dbReference>
<organism evidence="3 4">
    <name type="scientific">Candidatus Methylumidiphilus alinenensis</name>
    <dbReference type="NCBI Taxonomy" id="2202197"/>
    <lineage>
        <taxon>Bacteria</taxon>
        <taxon>Pseudomonadati</taxon>
        <taxon>Pseudomonadota</taxon>
        <taxon>Gammaproteobacteria</taxon>
        <taxon>Methylococcales</taxon>
        <taxon>Candidatus Methylumidiphilus</taxon>
    </lineage>
</organism>
<accession>A0A2W4QVI9</accession>
<sequence>MKRTAICLLTILSLNNALSADLCKGVTHRDVAAIESPDSTYTEIMRMTGNTILNILREKDQWYYVKNNSGITGWVNKRWICKGQQ</sequence>
<evidence type="ECO:0000313" key="3">
    <source>
        <dbReference type="EMBL" id="PZN75373.1"/>
    </source>
</evidence>
<dbReference type="Proteomes" id="UP000249396">
    <property type="component" value="Unassembled WGS sequence"/>
</dbReference>
<evidence type="ECO:0000313" key="4">
    <source>
        <dbReference type="Proteomes" id="UP000249396"/>
    </source>
</evidence>
<dbReference type="EMBL" id="QJPH01000387">
    <property type="protein sequence ID" value="PZN75373.1"/>
    <property type="molecule type" value="Genomic_DNA"/>
</dbReference>
<keyword evidence="1" id="KW-0732">Signal</keyword>
<evidence type="ECO:0000259" key="2">
    <source>
        <dbReference type="Pfam" id="PF08239"/>
    </source>
</evidence>
<gene>
    <name evidence="3" type="ORF">DM484_18950</name>
</gene>
<comment type="caution">
    <text evidence="3">The sequence shown here is derived from an EMBL/GenBank/DDBJ whole genome shotgun (WGS) entry which is preliminary data.</text>
</comment>
<reference evidence="3 4" key="1">
    <citation type="journal article" date="2018" name="Aquat. Microb. Ecol.">
        <title>Gammaproteobacterial methanotrophs dominate.</title>
        <authorList>
            <person name="Rissanen A.J."/>
            <person name="Saarenheimo J."/>
            <person name="Tiirola M."/>
            <person name="Peura S."/>
            <person name="Aalto S.L."/>
            <person name="Karvinen A."/>
            <person name="Nykanen H."/>
        </authorList>
    </citation>
    <scope>NUCLEOTIDE SEQUENCE [LARGE SCALE GENOMIC DNA]</scope>
    <source>
        <strain evidence="3">AMbin10</strain>
    </source>
</reference>
<dbReference type="Pfam" id="PF08239">
    <property type="entry name" value="SH3_3"/>
    <property type="match status" value="1"/>
</dbReference>
<feature type="domain" description="SH3b" evidence="2">
    <location>
        <begin position="35"/>
        <end position="80"/>
    </location>
</feature>